<reference evidence="1" key="1">
    <citation type="submission" date="2024-02" db="EMBL/GenBank/DDBJ databases">
        <title>Bacteria isolated from the canopy kelp, Nereocystis luetkeana.</title>
        <authorList>
            <person name="Pfister C.A."/>
            <person name="Younker I.T."/>
            <person name="Light S.H."/>
        </authorList>
    </citation>
    <scope>NUCLEOTIDE SEQUENCE</scope>
    <source>
        <strain evidence="1">TN.2.01</strain>
    </source>
</reference>
<dbReference type="Proteomes" id="UP001374952">
    <property type="component" value="Unassembled WGS sequence"/>
</dbReference>
<proteinExistence type="predicted"/>
<dbReference type="EMBL" id="JBAKAX010000033">
    <property type="protein sequence ID" value="MEL0606262.1"/>
    <property type="molecule type" value="Genomic_DNA"/>
</dbReference>
<protein>
    <submittedName>
        <fullName evidence="1">Metallophosphoesterase</fullName>
    </submittedName>
</protein>
<evidence type="ECO:0000313" key="2">
    <source>
        <dbReference type="Proteomes" id="UP001374952"/>
    </source>
</evidence>
<name>A0ACC6R908_9GAMM</name>
<organism evidence="1 2">
    <name type="scientific">Pseudoalteromonas undina</name>
    <dbReference type="NCBI Taxonomy" id="43660"/>
    <lineage>
        <taxon>Bacteria</taxon>
        <taxon>Pseudomonadati</taxon>
        <taxon>Pseudomonadota</taxon>
        <taxon>Gammaproteobacteria</taxon>
        <taxon>Alteromonadales</taxon>
        <taxon>Pseudoalteromonadaceae</taxon>
        <taxon>Pseudoalteromonas</taxon>
    </lineage>
</organism>
<evidence type="ECO:0000313" key="1">
    <source>
        <dbReference type="EMBL" id="MEL0606262.1"/>
    </source>
</evidence>
<sequence>MKILHITDLHIDNFESGSCELLRKANYKFYLYDLIEICKEENVNSLFVTGDLINLGKEENAKHVREVLSYIIDSLNIEKSHVFIINGNHDLPRENGSLMAFDIIRDGLEEHNIVKENARYKVIKVDDKTCVIMFDSIGENFKTGQPLPLASTTIDELVELVDIEKFENILIGSHHPPESFNTQSQAMFDEGNEWSEHIWPSGGALRRKLGHESSFAKKILWFSGDTHRAEHALVDSKSVLLTTGSLNYRAPSEKVEKLDPVLPPQARIIGIADFQSSIVIQYSLFGHNQVQGEGEWKSIDATVTQHDRAKVFNPPKHEHSYPEALSECNPTELFKLESKSPKVVNQQESLFKEKLLDEQLEKLISTYVDNNKLYKNGVFGVGKVKSLSWINVTSLLSNREVYRKVIDILKNELDEVLKSNSISKDDVILTGIDNWGAIIAHRLGSATNIKSCNVGVSNNSESYLPEEKFNSKLNKVFKSKKLILFISDVVATGETLKRIHEMINRKDCIFECMTVVYDPTQVRADTLNFLNNLTYLCSNIKMPLMESKYLKA</sequence>
<keyword evidence="2" id="KW-1185">Reference proteome</keyword>
<gene>
    <name evidence="1" type="ORF">V6250_18995</name>
</gene>
<accession>A0ACC6R908</accession>
<comment type="caution">
    <text evidence="1">The sequence shown here is derived from an EMBL/GenBank/DDBJ whole genome shotgun (WGS) entry which is preliminary data.</text>
</comment>